<evidence type="ECO:0000256" key="1">
    <source>
        <dbReference type="SAM" id="MobiDB-lite"/>
    </source>
</evidence>
<comment type="caution">
    <text evidence="2">The sequence shown here is derived from an EMBL/GenBank/DDBJ whole genome shotgun (WGS) entry which is preliminary data.</text>
</comment>
<name>A0A504J1M2_9FLAO</name>
<gene>
    <name evidence="2" type="ORF">FHK87_25835</name>
</gene>
<protein>
    <submittedName>
        <fullName evidence="2">Uncharacterized protein</fullName>
    </submittedName>
</protein>
<dbReference type="AlphaFoldDB" id="A0A504J1M2"/>
<evidence type="ECO:0000313" key="3">
    <source>
        <dbReference type="Proteomes" id="UP000315540"/>
    </source>
</evidence>
<evidence type="ECO:0000313" key="2">
    <source>
        <dbReference type="EMBL" id="TPN80969.1"/>
    </source>
</evidence>
<dbReference type="RefSeq" id="WP_140597797.1">
    <property type="nucleotide sequence ID" value="NZ_VFWZ01000012.1"/>
</dbReference>
<dbReference type="Proteomes" id="UP000315540">
    <property type="component" value="Unassembled WGS sequence"/>
</dbReference>
<accession>A0A504J1M2</accession>
<keyword evidence="3" id="KW-1185">Reference proteome</keyword>
<organism evidence="2 3">
    <name type="scientific">Aquimarina algicola</name>
    <dbReference type="NCBI Taxonomy" id="2589995"/>
    <lineage>
        <taxon>Bacteria</taxon>
        <taxon>Pseudomonadati</taxon>
        <taxon>Bacteroidota</taxon>
        <taxon>Flavobacteriia</taxon>
        <taxon>Flavobacteriales</taxon>
        <taxon>Flavobacteriaceae</taxon>
        <taxon>Aquimarina</taxon>
    </lineage>
</organism>
<feature type="compositionally biased region" description="Basic and acidic residues" evidence="1">
    <location>
        <begin position="17"/>
        <end position="28"/>
    </location>
</feature>
<feature type="compositionally biased region" description="Basic residues" evidence="1">
    <location>
        <begin position="1"/>
        <end position="10"/>
    </location>
</feature>
<feature type="region of interest" description="Disordered" evidence="1">
    <location>
        <begin position="1"/>
        <end position="28"/>
    </location>
</feature>
<sequence length="75" mass="9011">MSRSKQKTKIHGNTTAKSEKENKQDANRKFRRIIKQKVKLNKEDLPELREVSNVWCFDKDGKRYNSEMTEKDLRK</sequence>
<proteinExistence type="predicted"/>
<reference evidence="2 3" key="1">
    <citation type="submission" date="2019-06" db="EMBL/GenBank/DDBJ databases">
        <authorList>
            <person name="Meng X."/>
        </authorList>
    </citation>
    <scope>NUCLEOTIDE SEQUENCE [LARGE SCALE GENOMIC DNA]</scope>
    <source>
        <strain evidence="2 3">M625</strain>
    </source>
</reference>
<dbReference type="EMBL" id="VFWZ01000012">
    <property type="protein sequence ID" value="TPN80969.1"/>
    <property type="molecule type" value="Genomic_DNA"/>
</dbReference>
<dbReference type="OrthoDB" id="8526439at2"/>